<name>A0A011MJY7_9PAST</name>
<dbReference type="PANTHER" id="PTHR30481:SF2">
    <property type="entry name" value="SITE-SPECIFIC DNA-METHYLTRANSFERASE (ADENINE-SPECIFIC)"/>
    <property type="match status" value="1"/>
</dbReference>
<dbReference type="PATRIC" id="fig|1450449.3.peg.661"/>
<dbReference type="InterPro" id="IPR012263">
    <property type="entry name" value="M_m6A_EcoRV"/>
</dbReference>
<proteinExistence type="inferred from homology"/>
<dbReference type="RefSeq" id="WP_042801931.1">
    <property type="nucleotide sequence ID" value="NZ_AVSP01000006.1"/>
</dbReference>
<dbReference type="PIRSF" id="PIRSF000398">
    <property type="entry name" value="M_m6A_EcoRV"/>
    <property type="match status" value="1"/>
</dbReference>
<dbReference type="InterPro" id="IPR012327">
    <property type="entry name" value="MeTrfase_D12"/>
</dbReference>
<evidence type="ECO:0000256" key="2">
    <source>
        <dbReference type="ARBA" id="ARBA00011900"/>
    </source>
</evidence>
<dbReference type="InterPro" id="IPR023095">
    <property type="entry name" value="Ade_MeTrfase_dom_2"/>
</dbReference>
<keyword evidence="4 7" id="KW-0808">Transferase</keyword>
<reference evidence="7 8" key="1">
    <citation type="journal article" date="2014" name="Genome Announc.">
        <title>Genome Sequence of a Presumptive Mannheimia haemolytica Strain with an A1/A6-Cross-Reactive Serotype from a White-Tailed Deer (Odocoileus virginianus).</title>
        <authorList>
            <person name="Lawrence P.K."/>
            <person name="Bey R.F."/>
            <person name="Wiener B."/>
            <person name="Kittichotirat W."/>
            <person name="Bumgarner R.E."/>
        </authorList>
    </citation>
    <scope>NUCLEOTIDE SEQUENCE [LARGE SCALE GENOMIC DNA]</scope>
    <source>
        <strain evidence="7 8">PKL10</strain>
    </source>
</reference>
<dbReference type="GO" id="GO:1904047">
    <property type="term" value="F:S-adenosyl-L-methionine binding"/>
    <property type="evidence" value="ECO:0007669"/>
    <property type="project" value="TreeGrafter"/>
</dbReference>
<sequence>MKRSPSPLRYPGGKACIFDMTKDILVGHNLNGWQYAEPYAGGCGLALSLLFDGIVSRLHLNDIDPSIATFWESVLVYTDELAERVENAVFTIEEWRKQKQIQKAKLTANPIDLAFSTLYLNRTNRSGIIGAGVIGGLAQTGNYKMDCRFNKVDIISKIYAIAKRQMDIYIYNLDAIDFIKKLENQENLVLMIDPPYYNKGQTLYANFYRHDDHAKIADILTNTTLPWILTYDNTLEIIELYQDFNKYSFSINYSVAKKRVGNELLIASPIFNQLTHHHLTFLD</sequence>
<comment type="similarity">
    <text evidence="1">Belongs to the N(4)/N(6)-methyltransferase family.</text>
</comment>
<dbReference type="OrthoDB" id="9805629at2"/>
<dbReference type="GO" id="GO:0009307">
    <property type="term" value="P:DNA restriction-modification system"/>
    <property type="evidence" value="ECO:0007669"/>
    <property type="project" value="InterPro"/>
</dbReference>
<dbReference type="GO" id="GO:0032259">
    <property type="term" value="P:methylation"/>
    <property type="evidence" value="ECO:0007669"/>
    <property type="project" value="UniProtKB-KW"/>
</dbReference>
<dbReference type="GO" id="GO:0009007">
    <property type="term" value="F:site-specific DNA-methyltransferase (adenine-specific) activity"/>
    <property type="evidence" value="ECO:0007669"/>
    <property type="project" value="UniProtKB-EC"/>
</dbReference>
<dbReference type="InterPro" id="IPR029063">
    <property type="entry name" value="SAM-dependent_MTases_sf"/>
</dbReference>
<dbReference type="EMBL" id="JANJ01000002">
    <property type="protein sequence ID" value="EXI62811.1"/>
    <property type="molecule type" value="Genomic_DNA"/>
</dbReference>
<dbReference type="GO" id="GO:0006298">
    <property type="term" value="P:mismatch repair"/>
    <property type="evidence" value="ECO:0007669"/>
    <property type="project" value="TreeGrafter"/>
</dbReference>
<comment type="caution">
    <text evidence="7">The sequence shown here is derived from an EMBL/GenBank/DDBJ whole genome shotgun (WGS) entry which is preliminary data.</text>
</comment>
<keyword evidence="5" id="KW-0949">S-adenosyl-L-methionine</keyword>
<keyword evidence="8" id="KW-1185">Reference proteome</keyword>
<organism evidence="7 8">
    <name type="scientific">Mannheimia granulomatis</name>
    <dbReference type="NCBI Taxonomy" id="85402"/>
    <lineage>
        <taxon>Bacteria</taxon>
        <taxon>Pseudomonadati</taxon>
        <taxon>Pseudomonadota</taxon>
        <taxon>Gammaproteobacteria</taxon>
        <taxon>Pasteurellales</taxon>
        <taxon>Pasteurellaceae</taxon>
        <taxon>Mannheimia</taxon>
    </lineage>
</organism>
<dbReference type="PANTHER" id="PTHR30481">
    <property type="entry name" value="DNA ADENINE METHYLASE"/>
    <property type="match status" value="1"/>
</dbReference>
<dbReference type="EC" id="2.1.1.72" evidence="2"/>
<keyword evidence="3 7" id="KW-0489">Methyltransferase</keyword>
<dbReference type="SUPFAM" id="SSF53335">
    <property type="entry name" value="S-adenosyl-L-methionine-dependent methyltransferases"/>
    <property type="match status" value="1"/>
</dbReference>
<dbReference type="Gene3D" id="1.10.1020.10">
    <property type="entry name" value="Adenine-specific Methyltransferase, Domain 2"/>
    <property type="match status" value="1"/>
</dbReference>
<gene>
    <name evidence="7" type="ORF">AK33_03445</name>
</gene>
<evidence type="ECO:0000313" key="7">
    <source>
        <dbReference type="EMBL" id="EXI62811.1"/>
    </source>
</evidence>
<accession>A0A011MJY7</accession>
<evidence type="ECO:0000256" key="1">
    <source>
        <dbReference type="ARBA" id="ARBA00006594"/>
    </source>
</evidence>
<dbReference type="Proteomes" id="UP000054123">
    <property type="component" value="Unassembled WGS sequence"/>
</dbReference>
<dbReference type="AlphaFoldDB" id="A0A011MJY7"/>
<evidence type="ECO:0000256" key="4">
    <source>
        <dbReference type="ARBA" id="ARBA00022679"/>
    </source>
</evidence>
<protein>
    <recommendedName>
        <fullName evidence="2">site-specific DNA-methyltransferase (adenine-specific)</fullName>
        <ecNumber evidence="2">2.1.1.72</ecNumber>
    </recommendedName>
</protein>
<dbReference type="REBASE" id="85579">
    <property type="entry name" value="M.MhaPKL10ORF3445P"/>
</dbReference>
<dbReference type="Gene3D" id="3.40.50.150">
    <property type="entry name" value="Vaccinia Virus protein VP39"/>
    <property type="match status" value="1"/>
</dbReference>
<evidence type="ECO:0000256" key="6">
    <source>
        <dbReference type="ARBA" id="ARBA00047942"/>
    </source>
</evidence>
<evidence type="ECO:0000256" key="3">
    <source>
        <dbReference type="ARBA" id="ARBA00022603"/>
    </source>
</evidence>
<comment type="catalytic activity">
    <reaction evidence="6">
        <text>a 2'-deoxyadenosine in DNA + S-adenosyl-L-methionine = an N(6)-methyl-2'-deoxyadenosine in DNA + S-adenosyl-L-homocysteine + H(+)</text>
        <dbReference type="Rhea" id="RHEA:15197"/>
        <dbReference type="Rhea" id="RHEA-COMP:12418"/>
        <dbReference type="Rhea" id="RHEA-COMP:12419"/>
        <dbReference type="ChEBI" id="CHEBI:15378"/>
        <dbReference type="ChEBI" id="CHEBI:57856"/>
        <dbReference type="ChEBI" id="CHEBI:59789"/>
        <dbReference type="ChEBI" id="CHEBI:90615"/>
        <dbReference type="ChEBI" id="CHEBI:90616"/>
        <dbReference type="EC" id="2.1.1.72"/>
    </reaction>
</comment>
<dbReference type="GO" id="GO:0043565">
    <property type="term" value="F:sequence-specific DNA binding"/>
    <property type="evidence" value="ECO:0007669"/>
    <property type="project" value="TreeGrafter"/>
</dbReference>
<evidence type="ECO:0000256" key="5">
    <source>
        <dbReference type="ARBA" id="ARBA00022691"/>
    </source>
</evidence>
<evidence type="ECO:0000313" key="8">
    <source>
        <dbReference type="Proteomes" id="UP000054123"/>
    </source>
</evidence>